<dbReference type="InterPro" id="IPR051503">
    <property type="entry name" value="ComplSys_Reg/VirEntry_Med"/>
</dbReference>
<dbReference type="FunFam" id="2.10.70.10:FF:000026">
    <property type="entry name" value="Complement inhibitory factor H"/>
    <property type="match status" value="1"/>
</dbReference>
<keyword evidence="7" id="KW-1185">Reference proteome</keyword>
<evidence type="ECO:0000259" key="5">
    <source>
        <dbReference type="PROSITE" id="PS50923"/>
    </source>
</evidence>
<evidence type="ECO:0000256" key="1">
    <source>
        <dbReference type="ARBA" id="ARBA00022659"/>
    </source>
</evidence>
<evidence type="ECO:0000256" key="4">
    <source>
        <dbReference type="PROSITE-ProRule" id="PRU00302"/>
    </source>
</evidence>
<evidence type="ECO:0000313" key="7">
    <source>
        <dbReference type="Proteomes" id="UP000001646"/>
    </source>
</evidence>
<keyword evidence="2" id="KW-0732">Signal</keyword>
<evidence type="ECO:0000313" key="6">
    <source>
        <dbReference type="Ensembl" id="ENSACAP00000036959.1"/>
    </source>
</evidence>
<keyword evidence="3 4" id="KW-1015">Disulfide bond</keyword>
<dbReference type="Gene3D" id="2.10.70.10">
    <property type="entry name" value="Complement Module, domain 1"/>
    <property type="match status" value="3"/>
</dbReference>
<dbReference type="SMART" id="SM00032">
    <property type="entry name" value="CCP"/>
    <property type="match status" value="3"/>
</dbReference>
<dbReference type="InterPro" id="IPR000436">
    <property type="entry name" value="Sushi_SCR_CCP_dom"/>
</dbReference>
<accession>A0A803TP19</accession>
<organism evidence="6 7">
    <name type="scientific">Anolis carolinensis</name>
    <name type="common">Green anole</name>
    <name type="synonym">American chameleon</name>
    <dbReference type="NCBI Taxonomy" id="28377"/>
    <lineage>
        <taxon>Eukaryota</taxon>
        <taxon>Metazoa</taxon>
        <taxon>Chordata</taxon>
        <taxon>Craniata</taxon>
        <taxon>Vertebrata</taxon>
        <taxon>Euteleostomi</taxon>
        <taxon>Lepidosauria</taxon>
        <taxon>Squamata</taxon>
        <taxon>Bifurcata</taxon>
        <taxon>Unidentata</taxon>
        <taxon>Episquamata</taxon>
        <taxon>Toxicofera</taxon>
        <taxon>Iguania</taxon>
        <taxon>Dactyloidae</taxon>
        <taxon>Anolis</taxon>
    </lineage>
</organism>
<protein>
    <recommendedName>
        <fullName evidence="5">Sushi domain-containing protein</fullName>
    </recommendedName>
</protein>
<dbReference type="PANTHER" id="PTHR45785">
    <property type="entry name" value="COMPLEMENT FACTOR H-RELATED"/>
    <property type="match status" value="1"/>
</dbReference>
<dbReference type="GeneTree" id="ENSGT00940000154386"/>
<evidence type="ECO:0000256" key="3">
    <source>
        <dbReference type="ARBA" id="ARBA00023157"/>
    </source>
</evidence>
<keyword evidence="1 4" id="KW-0768">Sushi</keyword>
<dbReference type="InParanoid" id="A0A803TP19"/>
<proteinExistence type="predicted"/>
<dbReference type="GO" id="GO:0006956">
    <property type="term" value="P:complement activation"/>
    <property type="evidence" value="ECO:0000318"/>
    <property type="project" value="GO_Central"/>
</dbReference>
<dbReference type="InterPro" id="IPR035976">
    <property type="entry name" value="Sushi/SCR/CCP_sf"/>
</dbReference>
<sequence>MFYNKPTEKAVLTVPPYVLRPKRPLNLPHCWTSSGSSRGGWKRQPGSFFCHCSSWPHQETWRTWKWDLEVPSLGGERKTIIQLFCFSRFFSISFKAKHCEYPRIEHGALSWSNTYYSDVYFPKKEGDTINFRCYRGFLPENKKRWHIIRCTSYGWEPEPKCFSKCIFSVLFHKIILLLKGDDITLSCDTGYYPANQQTKIMCTKNGWSPTPSCVSPVDVEKCGRPPSIENGDILDLVKEQYESGERVIYKCQRFYNMEGNAAVNCQNGNWSDTPKCIGMDKYFQILLQRFSGKH</sequence>
<dbReference type="PROSITE" id="PS50923">
    <property type="entry name" value="SUSHI"/>
    <property type="match status" value="1"/>
</dbReference>
<reference evidence="6" key="1">
    <citation type="submission" date="2009-12" db="EMBL/GenBank/DDBJ databases">
        <title>The Genome Sequence of Anolis carolinensis (Green Anole Lizard).</title>
        <authorList>
            <consortium name="The Genome Sequencing Platform"/>
            <person name="Di Palma F."/>
            <person name="Alfoldi J."/>
            <person name="Heiman D."/>
            <person name="Young S."/>
            <person name="Grabherr M."/>
            <person name="Johnson J."/>
            <person name="Lander E.S."/>
            <person name="Lindblad-Toh K."/>
        </authorList>
    </citation>
    <scope>NUCLEOTIDE SEQUENCE [LARGE SCALE GENOMIC DNA]</scope>
    <source>
        <strain evidence="6">JBL SC #1</strain>
    </source>
</reference>
<dbReference type="GO" id="GO:0005615">
    <property type="term" value="C:extracellular space"/>
    <property type="evidence" value="ECO:0000318"/>
    <property type="project" value="GO_Central"/>
</dbReference>
<dbReference type="Proteomes" id="UP000001646">
    <property type="component" value="Unplaced"/>
</dbReference>
<comment type="caution">
    <text evidence="4">Lacks conserved residue(s) required for the propagation of feature annotation.</text>
</comment>
<feature type="disulfide bond" evidence="4">
    <location>
        <begin position="222"/>
        <end position="265"/>
    </location>
</feature>
<reference evidence="6" key="3">
    <citation type="submission" date="2025-09" db="UniProtKB">
        <authorList>
            <consortium name="Ensembl"/>
        </authorList>
    </citation>
    <scope>IDENTIFICATION</scope>
</reference>
<evidence type="ECO:0000256" key="2">
    <source>
        <dbReference type="ARBA" id="ARBA00022729"/>
    </source>
</evidence>
<dbReference type="CDD" id="cd00033">
    <property type="entry name" value="CCP"/>
    <property type="match status" value="1"/>
</dbReference>
<name>A0A803TP19_ANOCA</name>
<dbReference type="PANTHER" id="PTHR45785:SF7">
    <property type="entry name" value="COMPLEMENT FACTOR H"/>
    <property type="match status" value="1"/>
</dbReference>
<dbReference type="AlphaFoldDB" id="A0A803TP19"/>
<reference evidence="6" key="2">
    <citation type="submission" date="2025-08" db="UniProtKB">
        <authorList>
            <consortium name="Ensembl"/>
        </authorList>
    </citation>
    <scope>IDENTIFICATION</scope>
</reference>
<feature type="domain" description="Sushi" evidence="5">
    <location>
        <begin position="220"/>
        <end position="278"/>
    </location>
</feature>
<dbReference type="SUPFAM" id="SSF57535">
    <property type="entry name" value="Complement control module/SCR domain"/>
    <property type="match status" value="3"/>
</dbReference>
<dbReference type="GO" id="GO:0001851">
    <property type="term" value="F:complement component C3b binding"/>
    <property type="evidence" value="ECO:0000318"/>
    <property type="project" value="GO_Central"/>
</dbReference>
<dbReference type="Pfam" id="PF00084">
    <property type="entry name" value="Sushi"/>
    <property type="match status" value="3"/>
</dbReference>
<dbReference type="Ensembl" id="ENSACAT00000058098.1">
    <property type="protein sequence ID" value="ENSACAP00000036959.1"/>
    <property type="gene ID" value="ENSACAG00000043033.1"/>
</dbReference>